<keyword evidence="6" id="KW-0695">RNA-directed DNA polymerase</keyword>
<dbReference type="Proteomes" id="UP000730481">
    <property type="component" value="Unassembled WGS sequence"/>
</dbReference>
<dbReference type="Pfam" id="PF14529">
    <property type="entry name" value="Exo_endo_phos_2"/>
    <property type="match status" value="1"/>
</dbReference>
<evidence type="ECO:0000313" key="6">
    <source>
        <dbReference type="EMBL" id="KAF4336512.1"/>
    </source>
</evidence>
<feature type="compositionally biased region" description="Low complexity" evidence="3">
    <location>
        <begin position="192"/>
        <end position="205"/>
    </location>
</feature>
<evidence type="ECO:0000256" key="1">
    <source>
        <dbReference type="ARBA" id="ARBA00004173"/>
    </source>
</evidence>
<dbReference type="OrthoDB" id="4842715at2759"/>
<name>A0A9P5AD51_9HYPO</name>
<dbReference type="Gene3D" id="3.30.420.10">
    <property type="entry name" value="Ribonuclease H-like superfamily/Ribonuclease H"/>
    <property type="match status" value="1"/>
</dbReference>
<evidence type="ECO:0000259" key="4">
    <source>
        <dbReference type="PROSITE" id="PS50878"/>
    </source>
</evidence>
<evidence type="ECO:0000259" key="5">
    <source>
        <dbReference type="PROSITE" id="PS50879"/>
    </source>
</evidence>
<dbReference type="InterPro" id="IPR036691">
    <property type="entry name" value="Endo/exonu/phosph_ase_sf"/>
</dbReference>
<keyword evidence="6" id="KW-0548">Nucleotidyltransferase</keyword>
<dbReference type="InterPro" id="IPR012337">
    <property type="entry name" value="RNaseH-like_sf"/>
</dbReference>
<dbReference type="SUPFAM" id="SSF56219">
    <property type="entry name" value="DNase I-like"/>
    <property type="match status" value="1"/>
</dbReference>
<dbReference type="Pfam" id="PF00078">
    <property type="entry name" value="RVT_1"/>
    <property type="match status" value="1"/>
</dbReference>
<reference evidence="6" key="1">
    <citation type="journal article" date="2017" name="Mycologia">
        <title>Fusarium algeriense, sp. nov., a novel toxigenic crown rot pathogen of durum wheat from Algeria is nested in the Fusarium burgessii species complex.</title>
        <authorList>
            <person name="Laraba I."/>
            <person name="Keddad A."/>
            <person name="Boureghda H."/>
            <person name="Abdallah N."/>
            <person name="Vaughan M.M."/>
            <person name="Proctor R.H."/>
            <person name="Busman M."/>
            <person name="O'Donnell K."/>
        </authorList>
    </citation>
    <scope>NUCLEOTIDE SEQUENCE</scope>
    <source>
        <strain evidence="6">NRRL 25174</strain>
    </source>
</reference>
<feature type="domain" description="Reverse transcriptase" evidence="4">
    <location>
        <begin position="896"/>
        <end position="1135"/>
    </location>
</feature>
<dbReference type="Gene3D" id="3.60.10.10">
    <property type="entry name" value="Endonuclease/exonuclease/phosphatase"/>
    <property type="match status" value="1"/>
</dbReference>
<feature type="region of interest" description="Disordered" evidence="3">
    <location>
        <begin position="405"/>
        <end position="440"/>
    </location>
</feature>
<reference evidence="6" key="2">
    <citation type="submission" date="2020-02" db="EMBL/GenBank/DDBJ databases">
        <title>Identification and distribution of gene clusters putatively required for synthesis of sphingolipid metabolism inhibitors in phylogenetically diverse species of the filamentous fungus Fusarium.</title>
        <authorList>
            <person name="Kim H.-S."/>
            <person name="Busman M."/>
            <person name="Brown D.W."/>
            <person name="Divon H."/>
            <person name="Uhlig S."/>
            <person name="Proctor R.H."/>
        </authorList>
    </citation>
    <scope>NUCLEOTIDE SEQUENCE</scope>
    <source>
        <strain evidence="6">NRRL 25174</strain>
    </source>
</reference>
<organism evidence="6 7">
    <name type="scientific">Fusarium beomiforme</name>
    <dbReference type="NCBI Taxonomy" id="44412"/>
    <lineage>
        <taxon>Eukaryota</taxon>
        <taxon>Fungi</taxon>
        <taxon>Dikarya</taxon>
        <taxon>Ascomycota</taxon>
        <taxon>Pezizomycotina</taxon>
        <taxon>Sordariomycetes</taxon>
        <taxon>Hypocreomycetidae</taxon>
        <taxon>Hypocreales</taxon>
        <taxon>Nectriaceae</taxon>
        <taxon>Fusarium</taxon>
        <taxon>Fusarium burgessii species complex</taxon>
    </lineage>
</organism>
<dbReference type="InterPro" id="IPR002156">
    <property type="entry name" value="RNaseH_domain"/>
</dbReference>
<dbReference type="PROSITE" id="PS50879">
    <property type="entry name" value="RNASE_H_1"/>
    <property type="match status" value="1"/>
</dbReference>
<feature type="region of interest" description="Disordered" evidence="3">
    <location>
        <begin position="180"/>
        <end position="207"/>
    </location>
</feature>
<dbReference type="SUPFAM" id="SSF56672">
    <property type="entry name" value="DNA/RNA polymerases"/>
    <property type="match status" value="1"/>
</dbReference>
<dbReference type="InterPro" id="IPR036397">
    <property type="entry name" value="RNaseH_sf"/>
</dbReference>
<dbReference type="InterPro" id="IPR043502">
    <property type="entry name" value="DNA/RNA_pol_sf"/>
</dbReference>
<evidence type="ECO:0000256" key="3">
    <source>
        <dbReference type="SAM" id="MobiDB-lite"/>
    </source>
</evidence>
<evidence type="ECO:0000256" key="2">
    <source>
        <dbReference type="ARBA" id="ARBA00023128"/>
    </source>
</evidence>
<dbReference type="PROSITE" id="PS50878">
    <property type="entry name" value="RT_POL"/>
    <property type="match status" value="1"/>
</dbReference>
<dbReference type="PANTHER" id="PTHR33481:SF1">
    <property type="entry name" value="ENDONUCLEASE_EXONUCLEASE_PHOSPHATASE DOMAIN-CONTAINING PROTEIN-RELATED"/>
    <property type="match status" value="1"/>
</dbReference>
<dbReference type="SUPFAM" id="SSF53098">
    <property type="entry name" value="Ribonuclease H-like"/>
    <property type="match status" value="1"/>
</dbReference>
<comment type="caution">
    <text evidence="6">The sequence shown here is derived from an EMBL/GenBank/DDBJ whole genome shotgun (WGS) entry which is preliminary data.</text>
</comment>
<keyword evidence="6" id="KW-0540">Nuclease</keyword>
<accession>A0A9P5AD51</accession>
<gene>
    <name evidence="6" type="ORF">FBEOM_9621</name>
</gene>
<feature type="non-terminal residue" evidence="6">
    <location>
        <position position="1"/>
    </location>
</feature>
<dbReference type="GO" id="GO:0004523">
    <property type="term" value="F:RNA-DNA hybrid ribonuclease activity"/>
    <property type="evidence" value="ECO:0007669"/>
    <property type="project" value="InterPro"/>
</dbReference>
<dbReference type="PANTHER" id="PTHR33481">
    <property type="entry name" value="REVERSE TRANSCRIPTASE"/>
    <property type="match status" value="1"/>
</dbReference>
<keyword evidence="6" id="KW-0378">Hydrolase</keyword>
<dbReference type="GO" id="GO:0003676">
    <property type="term" value="F:nucleic acid binding"/>
    <property type="evidence" value="ECO:0007669"/>
    <property type="project" value="InterPro"/>
</dbReference>
<sequence>MASATSCPPIVPGPFDLGIHTPANLNRGARTALLQNSPAIVNGPVGVPPAFGRTAQTPSSPLNAISTAAATEGAQLAHPAPSSDPATTTEQQPVSLIEAATKLARDRAEEYNAKLKVFQAFCAKFEEATKQFTTGPEREFAQKFADSFLDSWNQALTDAKSAPAPTTYSAIAASPPAANNALAHQPRHHQQQRQQQQPPHRQGQPTISAPLRVDLRVFIRLDAEAPARAHNDYAIRAHISRKLGVDPRRIPRVLQVRSGWAVLTADITTRDLLVQRQTEWAPDLGAAAVETRQEWFTYLVSDYPRKLTDLYGNEADSDAAVEEEIEIQTGQKPVNIRPARHQPDNPLTKTLLVSFLEPVKKYWRLFSSRPARLIKKTDRPRQCNMDHIRIVGAETFRQRNVEAQRHAPDLQQNGPQQDSASSLERSSPRAPSPAASRAPSCIMVATTPEAEEEPEHPRPGSPRKRRIVLITRPHDHGHEVFQANVGKIPPVYDCALALADSERYDVVLLQEPWTTTANSRCLTKTHPAYDTYSLVEAWNSNSTRPRVMTYVRRDSKLSADQNRPYQSRDILWLTVNDTIVVNFYRQNDERDALDTLLQWPIPDRCLVAGDFNARHHTWQTGPTTNRGHEIASWASENGLGLLNTSDIPTNPHGNTIDLAFSNVPLAEANVEDHLATSSDHFTLSLTLPNVEPAPTQPGKIRVTTDDELKRFVEIVELGSTAIPVAASSPLELDKLASTLVSLLQSAAKAAGRPARKGARNAPWWTEECALAAAGYRAIRRLYPLGFTQEVQIAKRDFHRVIRRAKRLYWRNLINSFSDSSSVFKAVRWLRSPGAFQPPPLQADDVVYETQLDKANALRRATLERRTAEDDIQDPWIEVSPRKTIPFPQEISLEEAQDATLRTGNTSPGADNITVTQRPDDPASLATHLSAILSRQGTGTRSATDLVAALVHDIEEAFARKKVATLVTMDIQGAFNTVLRNRLILRLREQGWPEHLARWTGSFMDDRSACVRYQDTITPLSPLQCGLPQGSPVSPILFLLYTEPIYRLSNPQGRFGYADDTAILCVGDTVEETAAAASRSVEEMVRWGAANGVSFDPKKTEVMHFSRSKLETAPAIRHGYVEKHPEAAMRWLGIWLDSNLSFRVHAEKWTAKSQAVAYHLRGLTNTIHGPLPSAVRSAVRACVEPVLLYGTEVWYPGATRPRWDQPSKDRPSSIQHLLQRMNKAIVQSMRAILPVWKTTPTAILHRESGIPPITQLLEARRYRFSARLKSLDETHPLAKRTLPPRQPTYHQLIKRKYQAPTESSFRTRLRRTNELLAPCPRPALMQKRFGKGQDTPLQTAPKGESAEAFLQWVETVDPATWIVYSDGSLSSEGAASYGFAIHQKDLSICDGSGRLGPAEVFDAEATGALEGLKAALNLPGSAARDIVVCLDNLAAATCLRGSPPDSSQAVFVEFQALAASHGATQVRWIPGHTDIPGNEQ</sequence>
<comment type="subcellular location">
    <subcellularLocation>
        <location evidence="1">Mitochondrion</location>
    </subcellularLocation>
</comment>
<dbReference type="InterPro" id="IPR000477">
    <property type="entry name" value="RT_dom"/>
</dbReference>
<keyword evidence="6" id="KW-0255">Endonuclease</keyword>
<dbReference type="GO" id="GO:0003964">
    <property type="term" value="F:RNA-directed DNA polymerase activity"/>
    <property type="evidence" value="ECO:0007669"/>
    <property type="project" value="UniProtKB-KW"/>
</dbReference>
<feature type="compositionally biased region" description="Low complexity" evidence="3">
    <location>
        <begin position="419"/>
        <end position="440"/>
    </location>
</feature>
<keyword evidence="7" id="KW-1185">Reference proteome</keyword>
<keyword evidence="6" id="KW-0808">Transferase</keyword>
<feature type="compositionally biased region" description="Polar residues" evidence="3">
    <location>
        <begin position="900"/>
        <end position="916"/>
    </location>
</feature>
<proteinExistence type="predicted"/>
<feature type="region of interest" description="Disordered" evidence="3">
    <location>
        <begin position="72"/>
        <end position="92"/>
    </location>
</feature>
<dbReference type="CDD" id="cd09276">
    <property type="entry name" value="Rnase_HI_RT_non_LTR"/>
    <property type="match status" value="1"/>
</dbReference>
<keyword evidence="2" id="KW-0496">Mitochondrion</keyword>
<feature type="domain" description="RNase H type-1" evidence="5">
    <location>
        <begin position="1356"/>
        <end position="1479"/>
    </location>
</feature>
<evidence type="ECO:0000313" key="7">
    <source>
        <dbReference type="Proteomes" id="UP000730481"/>
    </source>
</evidence>
<dbReference type="GO" id="GO:0005739">
    <property type="term" value="C:mitochondrion"/>
    <property type="evidence" value="ECO:0007669"/>
    <property type="project" value="UniProtKB-SubCell"/>
</dbReference>
<protein>
    <submittedName>
        <fullName evidence="6">Endonuclease reverse transcriptase</fullName>
    </submittedName>
</protein>
<dbReference type="EMBL" id="PVQB02000491">
    <property type="protein sequence ID" value="KAF4336512.1"/>
    <property type="molecule type" value="Genomic_DNA"/>
</dbReference>
<dbReference type="InterPro" id="IPR005135">
    <property type="entry name" value="Endo/exonuclease/phosphatase"/>
</dbReference>
<feature type="region of interest" description="Disordered" evidence="3">
    <location>
        <begin position="900"/>
        <end position="920"/>
    </location>
</feature>